<dbReference type="PANTHER" id="PTHR15048">
    <property type="entry name" value="STARCH-BINDING DOMAIN-CONTAINING PROTEIN 1"/>
    <property type="match status" value="1"/>
</dbReference>
<evidence type="ECO:0000256" key="1">
    <source>
        <dbReference type="SAM" id="MobiDB-lite"/>
    </source>
</evidence>
<organism evidence="3 4">
    <name type="scientific">Prorocentrum cordatum</name>
    <dbReference type="NCBI Taxonomy" id="2364126"/>
    <lineage>
        <taxon>Eukaryota</taxon>
        <taxon>Sar</taxon>
        <taxon>Alveolata</taxon>
        <taxon>Dinophyceae</taxon>
        <taxon>Prorocentrales</taxon>
        <taxon>Prorocentraceae</taxon>
        <taxon>Prorocentrum</taxon>
    </lineage>
</organism>
<dbReference type="InterPro" id="IPR002044">
    <property type="entry name" value="CBM20"/>
</dbReference>
<sequence length="181" mass="20006">MSRRVNFKVRCPDTRVGLHLRVVGSCEALGSWDPTGGLPLVTSAADFPTWRAADPPHMGEDEQVEYKYVICDSEGRATRWEERANRSFKLKDLPISGSALAEASVSVLTLVEAFNSSDLPQWHDENSGRLLRMPSLGRQESAPRQASTASELFAPTRRTSSSQHLADEPSVQSFRSCSRSN</sequence>
<feature type="region of interest" description="Disordered" evidence="1">
    <location>
        <begin position="137"/>
        <end position="181"/>
    </location>
</feature>
<feature type="non-terminal residue" evidence="3">
    <location>
        <position position="181"/>
    </location>
</feature>
<comment type="caution">
    <text evidence="3">The sequence shown here is derived from an EMBL/GenBank/DDBJ whole genome shotgun (WGS) entry which is preliminary data.</text>
</comment>
<dbReference type="Gene3D" id="2.60.40.10">
    <property type="entry name" value="Immunoglobulins"/>
    <property type="match status" value="1"/>
</dbReference>
<dbReference type="Proteomes" id="UP001189429">
    <property type="component" value="Unassembled WGS sequence"/>
</dbReference>
<proteinExistence type="predicted"/>
<dbReference type="SMART" id="SM01065">
    <property type="entry name" value="CBM_2"/>
    <property type="match status" value="1"/>
</dbReference>
<dbReference type="InterPro" id="IPR013784">
    <property type="entry name" value="Carb-bd-like_fold"/>
</dbReference>
<keyword evidence="4" id="KW-1185">Reference proteome</keyword>
<gene>
    <name evidence="3" type="ORF">PCOR1329_LOCUS43416</name>
</gene>
<protein>
    <recommendedName>
        <fullName evidence="2">CBM20 domain-containing protein</fullName>
    </recommendedName>
</protein>
<evidence type="ECO:0000259" key="2">
    <source>
        <dbReference type="PROSITE" id="PS51166"/>
    </source>
</evidence>
<dbReference type="EMBL" id="CAUYUJ010015217">
    <property type="protein sequence ID" value="CAK0851228.1"/>
    <property type="molecule type" value="Genomic_DNA"/>
</dbReference>
<dbReference type="PROSITE" id="PS51166">
    <property type="entry name" value="CBM20"/>
    <property type="match status" value="1"/>
</dbReference>
<accession>A0ABN9TY41</accession>
<dbReference type="SUPFAM" id="SSF49452">
    <property type="entry name" value="Starch-binding domain-like"/>
    <property type="match status" value="1"/>
</dbReference>
<dbReference type="Pfam" id="PF00686">
    <property type="entry name" value="CBM_20"/>
    <property type="match status" value="1"/>
</dbReference>
<feature type="compositionally biased region" description="Polar residues" evidence="1">
    <location>
        <begin position="157"/>
        <end position="181"/>
    </location>
</feature>
<dbReference type="PANTHER" id="PTHR15048:SF0">
    <property type="entry name" value="STARCH-BINDING DOMAIN-CONTAINING PROTEIN 1"/>
    <property type="match status" value="1"/>
</dbReference>
<evidence type="ECO:0000313" key="3">
    <source>
        <dbReference type="EMBL" id="CAK0851228.1"/>
    </source>
</evidence>
<dbReference type="InterPro" id="IPR013783">
    <property type="entry name" value="Ig-like_fold"/>
</dbReference>
<name>A0ABN9TY41_9DINO</name>
<dbReference type="CDD" id="cd05467">
    <property type="entry name" value="CBM20"/>
    <property type="match status" value="1"/>
</dbReference>
<feature type="domain" description="CBM20" evidence="2">
    <location>
        <begin position="1"/>
        <end position="116"/>
    </location>
</feature>
<reference evidence="3" key="1">
    <citation type="submission" date="2023-10" db="EMBL/GenBank/DDBJ databases">
        <authorList>
            <person name="Chen Y."/>
            <person name="Shah S."/>
            <person name="Dougan E. K."/>
            <person name="Thang M."/>
            <person name="Chan C."/>
        </authorList>
    </citation>
    <scope>NUCLEOTIDE SEQUENCE [LARGE SCALE GENOMIC DNA]</scope>
</reference>
<evidence type="ECO:0000313" key="4">
    <source>
        <dbReference type="Proteomes" id="UP001189429"/>
    </source>
</evidence>